<organism evidence="1 2">
    <name type="scientific">Streptomyces nojiriensis</name>
    <dbReference type="NCBI Taxonomy" id="66374"/>
    <lineage>
        <taxon>Bacteria</taxon>
        <taxon>Bacillati</taxon>
        <taxon>Actinomycetota</taxon>
        <taxon>Actinomycetes</taxon>
        <taxon>Kitasatosporales</taxon>
        <taxon>Streptomycetaceae</taxon>
        <taxon>Streptomyces</taxon>
    </lineage>
</organism>
<gene>
    <name evidence="1" type="ORF">Snoj_36130</name>
</gene>
<dbReference type="PANTHER" id="PTHR43433">
    <property type="entry name" value="HYDROLASE, ALPHA/BETA FOLD FAMILY PROTEIN"/>
    <property type="match status" value="1"/>
</dbReference>
<evidence type="ECO:0008006" key="3">
    <source>
        <dbReference type="Google" id="ProtNLM"/>
    </source>
</evidence>
<protein>
    <recommendedName>
        <fullName evidence="3">Alpha/beta hydrolase</fullName>
    </recommendedName>
</protein>
<comment type="caution">
    <text evidence="1">The sequence shown here is derived from an EMBL/GenBank/DDBJ whole genome shotgun (WGS) entry which is preliminary data.</text>
</comment>
<evidence type="ECO:0000313" key="2">
    <source>
        <dbReference type="Proteomes" id="UP000613974"/>
    </source>
</evidence>
<dbReference type="InterPro" id="IPR050471">
    <property type="entry name" value="AB_hydrolase"/>
</dbReference>
<dbReference type="SUPFAM" id="SSF53474">
    <property type="entry name" value="alpha/beta-Hydrolases"/>
    <property type="match status" value="1"/>
</dbReference>
<sequence length="258" mass="28761">MRPVTLPDGRTLRVLDCGEGDAVVLLPMVAELNFVYAPQIAEFQRDHRVVLYEPLLSTNTRVGIKDRAHEVRSLLSALGISRAHFVVWGDTGAAAYYLAKHHPELCRSMVFVGLADRYRFPQPYGFWLKVLEHLPIERVVSSRVFATLLGRFVGGTQIKPEWIVQEALVVLRLTALFKHSILPNLTEHRPTPGEVHVPSLVISGDNDHIVSVAQARRMAALLPNAGAAVIKPGGEHFITYVDDSFVNETVRRFISSVE</sequence>
<reference evidence="2" key="1">
    <citation type="submission" date="2023-07" db="EMBL/GenBank/DDBJ databases">
        <title>Whole genome shotgun sequence of Streptomyces nojiriensis NBRC 13794.</title>
        <authorList>
            <person name="Komaki H."/>
            <person name="Tamura T."/>
        </authorList>
    </citation>
    <scope>NUCLEOTIDE SEQUENCE [LARGE SCALE GENOMIC DNA]</scope>
    <source>
        <strain evidence="2">NBRC 13794</strain>
    </source>
</reference>
<dbReference type="EMBL" id="BNEC01000005">
    <property type="protein sequence ID" value="GHI69695.1"/>
    <property type="molecule type" value="Genomic_DNA"/>
</dbReference>
<dbReference type="Proteomes" id="UP000613974">
    <property type="component" value="Unassembled WGS sequence"/>
</dbReference>
<proteinExistence type="predicted"/>
<accession>A0ABQ3SNH9</accession>
<evidence type="ECO:0000313" key="1">
    <source>
        <dbReference type="EMBL" id="GHI69695.1"/>
    </source>
</evidence>
<dbReference type="Gene3D" id="3.40.50.1820">
    <property type="entry name" value="alpha/beta hydrolase"/>
    <property type="match status" value="1"/>
</dbReference>
<name>A0ABQ3SNH9_9ACTN</name>
<dbReference type="PANTHER" id="PTHR43433:SF1">
    <property type="entry name" value="BLL5160 PROTEIN"/>
    <property type="match status" value="1"/>
</dbReference>
<dbReference type="InterPro" id="IPR029058">
    <property type="entry name" value="AB_hydrolase_fold"/>
</dbReference>
<keyword evidence="2" id="KW-1185">Reference proteome</keyword>